<name>A0A225VYQ2_9STRA</name>
<reference evidence="3" key="1">
    <citation type="submission" date="2017-03" db="EMBL/GenBank/DDBJ databases">
        <title>Phytopthora megakarya and P. palmivora, two closely related causual agents of cacao black pod achieved similar genome size and gene model numbers by different mechanisms.</title>
        <authorList>
            <person name="Ali S."/>
            <person name="Shao J."/>
            <person name="Larry D.J."/>
            <person name="Kronmiller B."/>
            <person name="Shen D."/>
            <person name="Strem M.D."/>
            <person name="Melnick R.L."/>
            <person name="Guiltinan M.J."/>
            <person name="Tyler B.M."/>
            <person name="Meinhardt L.W."/>
            <person name="Bailey B.A."/>
        </authorList>
    </citation>
    <scope>NUCLEOTIDE SEQUENCE [LARGE SCALE GENOMIC DNA]</scope>
    <source>
        <strain evidence="3">zdho120</strain>
    </source>
</reference>
<dbReference type="InterPro" id="IPR012337">
    <property type="entry name" value="RNaseH-like_sf"/>
</dbReference>
<proteinExistence type="predicted"/>
<feature type="domain" description="Integrase catalytic" evidence="1">
    <location>
        <begin position="370"/>
        <end position="530"/>
    </location>
</feature>
<dbReference type="PANTHER" id="PTHR37984:SF5">
    <property type="entry name" value="PROTEIN NYNRIN-LIKE"/>
    <property type="match status" value="1"/>
</dbReference>
<dbReference type="PANTHER" id="PTHR37984">
    <property type="entry name" value="PROTEIN CBG26694"/>
    <property type="match status" value="1"/>
</dbReference>
<accession>A0A225VYQ2</accession>
<keyword evidence="2" id="KW-0548">Nucleotidyltransferase</keyword>
<dbReference type="GO" id="GO:0015074">
    <property type="term" value="P:DNA integration"/>
    <property type="evidence" value="ECO:0007669"/>
    <property type="project" value="InterPro"/>
</dbReference>
<dbReference type="AlphaFoldDB" id="A0A225VYQ2"/>
<dbReference type="PROSITE" id="PS50994">
    <property type="entry name" value="INTEGRASE"/>
    <property type="match status" value="1"/>
</dbReference>
<dbReference type="OrthoDB" id="6774450at2759"/>
<protein>
    <submittedName>
        <fullName evidence="2">Reverse transcriptase</fullName>
    </submittedName>
</protein>
<dbReference type="SUPFAM" id="SSF53098">
    <property type="entry name" value="Ribonuclease H-like"/>
    <property type="match status" value="2"/>
</dbReference>
<dbReference type="InterPro" id="IPR036397">
    <property type="entry name" value="RNaseH_sf"/>
</dbReference>
<organism evidence="2 3">
    <name type="scientific">Phytophthora megakarya</name>
    <dbReference type="NCBI Taxonomy" id="4795"/>
    <lineage>
        <taxon>Eukaryota</taxon>
        <taxon>Sar</taxon>
        <taxon>Stramenopiles</taxon>
        <taxon>Oomycota</taxon>
        <taxon>Peronosporomycetes</taxon>
        <taxon>Peronosporales</taxon>
        <taxon>Peronosporaceae</taxon>
        <taxon>Phytophthora</taxon>
    </lineage>
</organism>
<dbReference type="GO" id="GO:0003964">
    <property type="term" value="F:RNA-directed DNA polymerase activity"/>
    <property type="evidence" value="ECO:0007669"/>
    <property type="project" value="UniProtKB-KW"/>
</dbReference>
<evidence type="ECO:0000313" key="3">
    <source>
        <dbReference type="Proteomes" id="UP000198211"/>
    </source>
</evidence>
<comment type="caution">
    <text evidence="2">The sequence shown here is derived from an EMBL/GenBank/DDBJ whole genome shotgun (WGS) entry which is preliminary data.</text>
</comment>
<dbReference type="GO" id="GO:0003676">
    <property type="term" value="F:nucleic acid binding"/>
    <property type="evidence" value="ECO:0007669"/>
    <property type="project" value="InterPro"/>
</dbReference>
<keyword evidence="3" id="KW-1185">Reference proteome</keyword>
<dbReference type="Gene3D" id="3.30.420.10">
    <property type="entry name" value="Ribonuclease H-like superfamily/Ribonuclease H"/>
    <property type="match status" value="2"/>
</dbReference>
<sequence length="641" mass="72882">MAKCVKGEDEILGVLEASITPRSEVDKALISMPLKRSQDARSKLRFLLSDELYVVSFDGSARVKKGGGAYSAILWKLPEWRVLKARSGYAEGLTVNEAEYHGLLLCLDLLEDLVPRRLVICGGSNLIDCKAPGLTLLRQRALDRLRTWPDHELLNVKRDWNGSADSLASAALQRQSGIEIESDTDIQDLITLNWLDEILIVKGEEEIAPISAVMTRSQARSGVRIGSEPDSLREEVVRELRIERIRQAQGEESWIKGLKKYLVGEIRNLTQEEAKMFGSIAMNYELDLLFYCPTTKETAADRDKLMRLVIPETLQQDTLHHYHTSLQGGHRGLSHLRSDPGLYKSVQRYVGECVDCETGKEDPGSRASRLATYPFQIIAMDHIPSLPRSFNGNTELLIFVNLFLGYVIAKASASRSAPTIVETYEECVFGRFGASKVIRHDREPGFMSDFFNAFNKILEQRQRATMAYRPQANGSAERTVQTTTRALNMYVEDLDQQDWDDYVERLTFAISTARDRIRGETPFYMIHGWDSRSTLEAVIPVGRTRRHDRDPRKWRYRMQKYRQQAREQVNQRPREAIADRADTHNDLSLDQGSTYSIFPVVHVSKIKLVKIFPDRSVARLNGSEGDRVNFGKVLLPEVSWT</sequence>
<dbReference type="Proteomes" id="UP000198211">
    <property type="component" value="Unassembled WGS sequence"/>
</dbReference>
<evidence type="ECO:0000313" key="2">
    <source>
        <dbReference type="EMBL" id="OWZ09710.1"/>
    </source>
</evidence>
<dbReference type="EMBL" id="NBNE01002687">
    <property type="protein sequence ID" value="OWZ09710.1"/>
    <property type="molecule type" value="Genomic_DNA"/>
</dbReference>
<keyword evidence="2" id="KW-0808">Transferase</keyword>
<gene>
    <name evidence="2" type="ORF">PHMEG_00017549</name>
</gene>
<evidence type="ECO:0000259" key="1">
    <source>
        <dbReference type="PROSITE" id="PS50994"/>
    </source>
</evidence>
<dbReference type="InterPro" id="IPR050951">
    <property type="entry name" value="Retrovirus_Pol_polyprotein"/>
</dbReference>
<keyword evidence="2" id="KW-0695">RNA-directed DNA polymerase</keyword>
<dbReference type="InterPro" id="IPR001584">
    <property type="entry name" value="Integrase_cat-core"/>
</dbReference>